<feature type="region of interest" description="Disordered" evidence="3">
    <location>
        <begin position="1"/>
        <end position="21"/>
    </location>
</feature>
<evidence type="ECO:0000256" key="2">
    <source>
        <dbReference type="PROSITE-ProRule" id="PRU00169"/>
    </source>
</evidence>
<accession>A0A1Y1HVA8</accession>
<feature type="region of interest" description="Disordered" evidence="3">
    <location>
        <begin position="264"/>
        <end position="303"/>
    </location>
</feature>
<feature type="domain" description="Response regulatory" evidence="4">
    <location>
        <begin position="128"/>
        <end position="263"/>
    </location>
</feature>
<dbReference type="SUPFAM" id="SSF52172">
    <property type="entry name" value="CheY-like"/>
    <property type="match status" value="1"/>
</dbReference>
<name>A0A1Y1HVA8_KLENI</name>
<feature type="compositionally biased region" description="Basic and acidic residues" evidence="3">
    <location>
        <begin position="52"/>
        <end position="67"/>
    </location>
</feature>
<sequence>MPVSLDPEGVQPDLKRRKVEEGSLFEWLPGGEDVNRHLAPECQLDEGPSNVEKSELELKGEDVEQEIRPQSQPGLPGKTREEGAGYAGRSGVNRHHLEEGRWGESNRDANEGVEEEGGAQGCDERMMHVLAVDDSPVDRKLVERLLKDVPYKVTTAESGVHALGVLGLDQSKAEDSEAGGGLQKVPPNFDLIMTDYSMPGLTGYQLLQRLKKEETGLERVPVVIMSSDNFPKRVAKCIEGGAEEYLQKPVQAADIHRINAQILKRKGSEEVRSPSPGHDESAGVSSPPGRLHSPACKRSNSPE</sequence>
<feature type="modified residue" description="4-aspartylphosphate" evidence="2">
    <location>
        <position position="195"/>
    </location>
</feature>
<evidence type="ECO:0000259" key="4">
    <source>
        <dbReference type="PROSITE" id="PS50110"/>
    </source>
</evidence>
<dbReference type="PROSITE" id="PS50110">
    <property type="entry name" value="RESPONSE_REGULATORY"/>
    <property type="match status" value="1"/>
</dbReference>
<feature type="compositionally biased region" description="Basic and acidic residues" evidence="3">
    <location>
        <begin position="95"/>
        <end position="110"/>
    </location>
</feature>
<evidence type="ECO:0000313" key="6">
    <source>
        <dbReference type="Proteomes" id="UP000054558"/>
    </source>
</evidence>
<dbReference type="EMBL" id="DF237015">
    <property type="protein sequence ID" value="GAQ80911.1"/>
    <property type="molecule type" value="Genomic_DNA"/>
</dbReference>
<dbReference type="Gene3D" id="3.40.50.2300">
    <property type="match status" value="1"/>
</dbReference>
<dbReference type="Pfam" id="PF00072">
    <property type="entry name" value="Response_reg"/>
    <property type="match status" value="1"/>
</dbReference>
<gene>
    <name evidence="5" type="ORF">KFL_000660050</name>
</gene>
<dbReference type="GO" id="GO:0000160">
    <property type="term" value="P:phosphorelay signal transduction system"/>
    <property type="evidence" value="ECO:0007669"/>
    <property type="project" value="UniProtKB-KW"/>
</dbReference>
<proteinExistence type="predicted"/>
<keyword evidence="2" id="KW-0597">Phosphoprotein</keyword>
<keyword evidence="1" id="KW-0902">Two-component regulatory system</keyword>
<dbReference type="InterPro" id="IPR045279">
    <property type="entry name" value="ARR-like"/>
</dbReference>
<dbReference type="InterPro" id="IPR011006">
    <property type="entry name" value="CheY-like_superfamily"/>
</dbReference>
<dbReference type="PANTHER" id="PTHR43874:SF147">
    <property type="entry name" value="TYPE-A RESPONSE REGULATOR"/>
    <property type="match status" value="1"/>
</dbReference>
<dbReference type="PANTHER" id="PTHR43874">
    <property type="entry name" value="TWO-COMPONENT RESPONSE REGULATOR"/>
    <property type="match status" value="1"/>
</dbReference>
<evidence type="ECO:0000256" key="3">
    <source>
        <dbReference type="SAM" id="MobiDB-lite"/>
    </source>
</evidence>
<dbReference type="STRING" id="105231.A0A1Y1HVA8"/>
<feature type="region of interest" description="Disordered" evidence="3">
    <location>
        <begin position="41"/>
        <end position="118"/>
    </location>
</feature>
<evidence type="ECO:0000313" key="5">
    <source>
        <dbReference type="EMBL" id="GAQ80911.1"/>
    </source>
</evidence>
<dbReference type="AlphaFoldDB" id="A0A1Y1HVA8"/>
<dbReference type="OrthoDB" id="60033at2759"/>
<protein>
    <submittedName>
        <fullName evidence="5">Type-A response regulator</fullName>
    </submittedName>
</protein>
<dbReference type="SMART" id="SM00448">
    <property type="entry name" value="REC"/>
    <property type="match status" value="1"/>
</dbReference>
<feature type="compositionally biased region" description="Basic and acidic residues" evidence="3">
    <location>
        <begin position="266"/>
        <end position="281"/>
    </location>
</feature>
<evidence type="ECO:0000256" key="1">
    <source>
        <dbReference type="ARBA" id="ARBA00023012"/>
    </source>
</evidence>
<dbReference type="GO" id="GO:0009736">
    <property type="term" value="P:cytokinin-activated signaling pathway"/>
    <property type="evidence" value="ECO:0007669"/>
    <property type="project" value="InterPro"/>
</dbReference>
<reference evidence="5 6" key="1">
    <citation type="journal article" date="2014" name="Nat. Commun.">
        <title>Klebsormidium flaccidum genome reveals primary factors for plant terrestrial adaptation.</title>
        <authorList>
            <person name="Hori K."/>
            <person name="Maruyama F."/>
            <person name="Fujisawa T."/>
            <person name="Togashi T."/>
            <person name="Yamamoto N."/>
            <person name="Seo M."/>
            <person name="Sato S."/>
            <person name="Yamada T."/>
            <person name="Mori H."/>
            <person name="Tajima N."/>
            <person name="Moriyama T."/>
            <person name="Ikeuchi M."/>
            <person name="Watanabe M."/>
            <person name="Wada H."/>
            <person name="Kobayashi K."/>
            <person name="Saito M."/>
            <person name="Masuda T."/>
            <person name="Sasaki-Sekimoto Y."/>
            <person name="Mashiguchi K."/>
            <person name="Awai K."/>
            <person name="Shimojima M."/>
            <person name="Masuda S."/>
            <person name="Iwai M."/>
            <person name="Nobusawa T."/>
            <person name="Narise T."/>
            <person name="Kondo S."/>
            <person name="Saito H."/>
            <person name="Sato R."/>
            <person name="Murakawa M."/>
            <person name="Ihara Y."/>
            <person name="Oshima-Yamada Y."/>
            <person name="Ohtaka K."/>
            <person name="Satoh M."/>
            <person name="Sonobe K."/>
            <person name="Ishii M."/>
            <person name="Ohtani R."/>
            <person name="Kanamori-Sato M."/>
            <person name="Honoki R."/>
            <person name="Miyazaki D."/>
            <person name="Mochizuki H."/>
            <person name="Umetsu J."/>
            <person name="Higashi K."/>
            <person name="Shibata D."/>
            <person name="Kamiya Y."/>
            <person name="Sato N."/>
            <person name="Nakamura Y."/>
            <person name="Tabata S."/>
            <person name="Ida S."/>
            <person name="Kurokawa K."/>
            <person name="Ohta H."/>
        </authorList>
    </citation>
    <scope>NUCLEOTIDE SEQUENCE [LARGE SCALE GENOMIC DNA]</scope>
    <source>
        <strain evidence="5 6">NIES-2285</strain>
    </source>
</reference>
<dbReference type="InterPro" id="IPR001789">
    <property type="entry name" value="Sig_transdc_resp-reg_receiver"/>
</dbReference>
<organism evidence="5 6">
    <name type="scientific">Klebsormidium nitens</name>
    <name type="common">Green alga</name>
    <name type="synonym">Ulothrix nitens</name>
    <dbReference type="NCBI Taxonomy" id="105231"/>
    <lineage>
        <taxon>Eukaryota</taxon>
        <taxon>Viridiplantae</taxon>
        <taxon>Streptophyta</taxon>
        <taxon>Klebsormidiophyceae</taxon>
        <taxon>Klebsormidiales</taxon>
        <taxon>Klebsormidiaceae</taxon>
        <taxon>Klebsormidium</taxon>
    </lineage>
</organism>
<dbReference type="Proteomes" id="UP000054558">
    <property type="component" value="Unassembled WGS sequence"/>
</dbReference>
<keyword evidence="6" id="KW-1185">Reference proteome</keyword>